<proteinExistence type="predicted"/>
<protein>
    <submittedName>
        <fullName evidence="1">Uncharacterized protein</fullName>
    </submittedName>
</protein>
<sequence>MPPLLGRKNLFWIGFQLLTLKIKQLKRILMFIRLPGKC</sequence>
<evidence type="ECO:0000313" key="1">
    <source>
        <dbReference type="EMBL" id="MBX68567.1"/>
    </source>
</evidence>
<name>A0A2P2QNN8_RHIMU</name>
<organism evidence="1">
    <name type="scientific">Rhizophora mucronata</name>
    <name type="common">Asiatic mangrove</name>
    <dbReference type="NCBI Taxonomy" id="61149"/>
    <lineage>
        <taxon>Eukaryota</taxon>
        <taxon>Viridiplantae</taxon>
        <taxon>Streptophyta</taxon>
        <taxon>Embryophyta</taxon>
        <taxon>Tracheophyta</taxon>
        <taxon>Spermatophyta</taxon>
        <taxon>Magnoliopsida</taxon>
        <taxon>eudicotyledons</taxon>
        <taxon>Gunneridae</taxon>
        <taxon>Pentapetalae</taxon>
        <taxon>rosids</taxon>
        <taxon>fabids</taxon>
        <taxon>Malpighiales</taxon>
        <taxon>Rhizophoraceae</taxon>
        <taxon>Rhizophora</taxon>
    </lineage>
</organism>
<reference evidence="1" key="1">
    <citation type="submission" date="2018-02" db="EMBL/GenBank/DDBJ databases">
        <title>Rhizophora mucronata_Transcriptome.</title>
        <authorList>
            <person name="Meera S.P."/>
            <person name="Sreeshan A."/>
            <person name="Augustine A."/>
        </authorList>
    </citation>
    <scope>NUCLEOTIDE SEQUENCE</scope>
    <source>
        <tissue evidence="1">Leaf</tissue>
    </source>
</reference>
<dbReference type="EMBL" id="GGEC01088083">
    <property type="protein sequence ID" value="MBX68567.1"/>
    <property type="molecule type" value="Transcribed_RNA"/>
</dbReference>
<accession>A0A2P2QNN8</accession>
<dbReference type="AlphaFoldDB" id="A0A2P2QNN8"/>